<accession>A0A4Y9SHJ5</accession>
<evidence type="ECO:0000256" key="1">
    <source>
        <dbReference type="SAM" id="SignalP"/>
    </source>
</evidence>
<evidence type="ECO:0000313" key="4">
    <source>
        <dbReference type="Proteomes" id="UP000298438"/>
    </source>
</evidence>
<dbReference type="Gene3D" id="3.30.160.670">
    <property type="match status" value="1"/>
</dbReference>
<feature type="domain" description="DUF4136" evidence="2">
    <location>
        <begin position="32"/>
        <end position="188"/>
    </location>
</feature>
<sequence length="205" mass="23216">MKRLLIAAVAGLSLLLGGCATTVRSHVTTFSQLPANLADKTYVFAAPPAPDDTLEFRSYQNLVRGELTRLGFQDAGASGTPTITVNMRFLTTDIPVQVVQINPPPYYYGYYGWRRRFWGPFYDPFWTGGGYYSSHIEHQFRRELQVSMTSVKDNQRLWDVTVRNMSREESTPRIMPALVRSAFEDFPGPNGQARVIELKLDENAK</sequence>
<feature type="signal peptide" evidence="1">
    <location>
        <begin position="1"/>
        <end position="22"/>
    </location>
</feature>
<proteinExistence type="predicted"/>
<gene>
    <name evidence="3" type="ORF">E4L96_06425</name>
</gene>
<keyword evidence="1" id="KW-0732">Signal</keyword>
<dbReference type="PROSITE" id="PS51257">
    <property type="entry name" value="PROKAR_LIPOPROTEIN"/>
    <property type="match status" value="1"/>
</dbReference>
<dbReference type="AlphaFoldDB" id="A0A4Y9SHJ5"/>
<evidence type="ECO:0000259" key="2">
    <source>
        <dbReference type="Pfam" id="PF13590"/>
    </source>
</evidence>
<name>A0A4Y9SHJ5_9BURK</name>
<dbReference type="EMBL" id="SPVF01000090">
    <property type="protein sequence ID" value="TFW23906.1"/>
    <property type="molecule type" value="Genomic_DNA"/>
</dbReference>
<dbReference type="Proteomes" id="UP000298438">
    <property type="component" value="Unassembled WGS sequence"/>
</dbReference>
<keyword evidence="4" id="KW-1185">Reference proteome</keyword>
<reference evidence="3 4" key="1">
    <citation type="submission" date="2019-03" db="EMBL/GenBank/DDBJ databases">
        <title>Draft Genome Sequence of Massilia arenosa sp. nov., a Novel Massilia Species Isolated from a Sandy-loam Maize Soil.</title>
        <authorList>
            <person name="Raths R."/>
            <person name="Peta V."/>
            <person name="Bucking H."/>
        </authorList>
    </citation>
    <scope>NUCLEOTIDE SEQUENCE [LARGE SCALE GENOMIC DNA]</scope>
    <source>
        <strain evidence="3 4">MC02</strain>
    </source>
</reference>
<feature type="chain" id="PRO_5021430178" evidence="1">
    <location>
        <begin position="23"/>
        <end position="205"/>
    </location>
</feature>
<dbReference type="OrthoDB" id="8940851at2"/>
<evidence type="ECO:0000313" key="3">
    <source>
        <dbReference type="EMBL" id="TFW23906.1"/>
    </source>
</evidence>
<comment type="caution">
    <text evidence="3">The sequence shown here is derived from an EMBL/GenBank/DDBJ whole genome shotgun (WGS) entry which is preliminary data.</text>
</comment>
<organism evidence="3 4">
    <name type="scientific">Zemynaea arenosa</name>
    <dbReference type="NCBI Taxonomy" id="2561931"/>
    <lineage>
        <taxon>Bacteria</taxon>
        <taxon>Pseudomonadati</taxon>
        <taxon>Pseudomonadota</taxon>
        <taxon>Betaproteobacteria</taxon>
        <taxon>Burkholderiales</taxon>
        <taxon>Oxalobacteraceae</taxon>
        <taxon>Telluria group</taxon>
        <taxon>Zemynaea</taxon>
    </lineage>
</organism>
<dbReference type="Pfam" id="PF13590">
    <property type="entry name" value="DUF4136"/>
    <property type="match status" value="1"/>
</dbReference>
<protein>
    <submittedName>
        <fullName evidence="3">DUF4136 domain-containing protein</fullName>
    </submittedName>
</protein>
<dbReference type="RefSeq" id="WP_135206391.1">
    <property type="nucleotide sequence ID" value="NZ_SPVF01000090.1"/>
</dbReference>
<dbReference type="InterPro" id="IPR025411">
    <property type="entry name" value="DUF4136"/>
</dbReference>